<dbReference type="AlphaFoldDB" id="A0A0D6ET13"/>
<comment type="similarity">
    <text evidence="1">Belongs to the cytochrome P450 family.</text>
</comment>
<proteinExistence type="inferred from homology"/>
<evidence type="ECO:0000256" key="1">
    <source>
        <dbReference type="ARBA" id="ARBA00010617"/>
    </source>
</evidence>
<dbReference type="Proteomes" id="UP000243876">
    <property type="component" value="Unassembled WGS sequence"/>
</dbReference>
<organism evidence="5 6">
    <name type="scientific">Sporidiobolus salmonicolor</name>
    <name type="common">Yeast-like fungus</name>
    <name type="synonym">Sporobolomyces salmonicolor</name>
    <dbReference type="NCBI Taxonomy" id="5005"/>
    <lineage>
        <taxon>Eukaryota</taxon>
        <taxon>Fungi</taxon>
        <taxon>Dikarya</taxon>
        <taxon>Basidiomycota</taxon>
        <taxon>Pucciniomycotina</taxon>
        <taxon>Microbotryomycetes</taxon>
        <taxon>Sporidiobolales</taxon>
        <taxon>Sporidiobolaceae</taxon>
        <taxon>Sporobolomyces</taxon>
    </lineage>
</organism>
<evidence type="ECO:0000256" key="4">
    <source>
        <dbReference type="ARBA" id="ARBA00023004"/>
    </source>
</evidence>
<keyword evidence="4" id="KW-0408">Iron</keyword>
<protein>
    <submittedName>
        <fullName evidence="5">SPOSA6832_04996-mRNA-1:cds</fullName>
    </submittedName>
</protein>
<dbReference type="OrthoDB" id="1470350at2759"/>
<evidence type="ECO:0000313" key="5">
    <source>
        <dbReference type="EMBL" id="CEQ43104.1"/>
    </source>
</evidence>
<dbReference type="Gene3D" id="1.10.630.10">
    <property type="entry name" value="Cytochrome P450"/>
    <property type="match status" value="2"/>
</dbReference>
<sequence length="291" mass="32844">MAFGTDPATLKHEHVPFASAFDYAQLIMSRRFTNPIWPITERLNGTYSLMKKAAKTIDEYAFGLIDQREKELAAKASGSESGNGEENREDLLSLYMEIKDDSGKGLTRKALRRPRHIAVIVEEAERVTNVGRELDYDRLKDMHYTTAVFTEGLRLHPSVPANVWEAIEDNQVPNGPRIQKGDKVTWCDWAMARDPAVWGPDAGEFKPQRWLDSEGKFHKQSQTLATFEGVSVLARLFTSFDLSFASDYLATTPMVKTEWCGRETPLYANSLTLPMAQPLRVKASARKAEKN</sequence>
<accession>A0A0D6ET13</accession>
<evidence type="ECO:0000256" key="2">
    <source>
        <dbReference type="ARBA" id="ARBA00022723"/>
    </source>
</evidence>
<dbReference type="GO" id="GO:0004497">
    <property type="term" value="F:monooxygenase activity"/>
    <property type="evidence" value="ECO:0007669"/>
    <property type="project" value="InterPro"/>
</dbReference>
<keyword evidence="6" id="KW-1185">Reference proteome</keyword>
<reference evidence="6" key="1">
    <citation type="submission" date="2015-02" db="EMBL/GenBank/DDBJ databases">
        <authorList>
            <person name="Gon?alves P."/>
        </authorList>
    </citation>
    <scope>NUCLEOTIDE SEQUENCE [LARGE SCALE GENOMIC DNA]</scope>
</reference>
<gene>
    <name evidence="5" type="primary">SPOSA6832_04996</name>
</gene>
<dbReference type="InterPro" id="IPR036396">
    <property type="entry name" value="Cyt_P450_sf"/>
</dbReference>
<evidence type="ECO:0000256" key="3">
    <source>
        <dbReference type="ARBA" id="ARBA00023002"/>
    </source>
</evidence>
<dbReference type="Pfam" id="PF00067">
    <property type="entry name" value="p450"/>
    <property type="match status" value="1"/>
</dbReference>
<keyword evidence="3" id="KW-0560">Oxidoreductase</keyword>
<dbReference type="InterPro" id="IPR001128">
    <property type="entry name" value="Cyt_P450"/>
</dbReference>
<dbReference type="GO" id="GO:0016705">
    <property type="term" value="F:oxidoreductase activity, acting on paired donors, with incorporation or reduction of molecular oxygen"/>
    <property type="evidence" value="ECO:0007669"/>
    <property type="project" value="InterPro"/>
</dbReference>
<evidence type="ECO:0000313" key="6">
    <source>
        <dbReference type="Proteomes" id="UP000243876"/>
    </source>
</evidence>
<dbReference type="GO" id="GO:0005506">
    <property type="term" value="F:iron ion binding"/>
    <property type="evidence" value="ECO:0007669"/>
    <property type="project" value="InterPro"/>
</dbReference>
<dbReference type="GO" id="GO:0020037">
    <property type="term" value="F:heme binding"/>
    <property type="evidence" value="ECO:0007669"/>
    <property type="project" value="InterPro"/>
</dbReference>
<dbReference type="EMBL" id="CENE01000050">
    <property type="protein sequence ID" value="CEQ43104.1"/>
    <property type="molecule type" value="Genomic_DNA"/>
</dbReference>
<dbReference type="PANTHER" id="PTHR24296">
    <property type="entry name" value="CYTOCHROME P450"/>
    <property type="match status" value="1"/>
</dbReference>
<dbReference type="SUPFAM" id="SSF48264">
    <property type="entry name" value="Cytochrome P450"/>
    <property type="match status" value="1"/>
</dbReference>
<feature type="non-terminal residue" evidence="5">
    <location>
        <position position="1"/>
    </location>
</feature>
<keyword evidence="2" id="KW-0479">Metal-binding</keyword>
<name>A0A0D6ET13_SPOSA</name>